<protein>
    <submittedName>
        <fullName evidence="1">Uncharacterized protein</fullName>
    </submittedName>
</protein>
<reference evidence="2" key="1">
    <citation type="journal article" date="2023" name="Nat. Plants">
        <title>Single-cell RNA sequencing provides a high-resolution roadmap for understanding the multicellular compartmentation of specialized metabolism.</title>
        <authorList>
            <person name="Sun S."/>
            <person name="Shen X."/>
            <person name="Li Y."/>
            <person name="Li Y."/>
            <person name="Wang S."/>
            <person name="Li R."/>
            <person name="Zhang H."/>
            <person name="Shen G."/>
            <person name="Guo B."/>
            <person name="Wei J."/>
            <person name="Xu J."/>
            <person name="St-Pierre B."/>
            <person name="Chen S."/>
            <person name="Sun C."/>
        </authorList>
    </citation>
    <scope>NUCLEOTIDE SEQUENCE [LARGE SCALE GENOMIC DNA]</scope>
</reference>
<dbReference type="Proteomes" id="UP001060085">
    <property type="component" value="Linkage Group LG01"/>
</dbReference>
<evidence type="ECO:0000313" key="2">
    <source>
        <dbReference type="Proteomes" id="UP001060085"/>
    </source>
</evidence>
<accession>A0ACC0CFZ1</accession>
<keyword evidence="2" id="KW-1185">Reference proteome</keyword>
<gene>
    <name evidence="1" type="ORF">M9H77_05112</name>
</gene>
<proteinExistence type="predicted"/>
<comment type="caution">
    <text evidence="1">The sequence shown here is derived from an EMBL/GenBank/DDBJ whole genome shotgun (WGS) entry which is preliminary data.</text>
</comment>
<evidence type="ECO:0000313" key="1">
    <source>
        <dbReference type="EMBL" id="KAI5683884.1"/>
    </source>
</evidence>
<dbReference type="EMBL" id="CM044701">
    <property type="protein sequence ID" value="KAI5683884.1"/>
    <property type="molecule type" value="Genomic_DNA"/>
</dbReference>
<sequence length="146" mass="16227">MQDQRMLSPEQSLVPKSRKKKASKKGESVKKVQELGALPFQVMQKPSKRGLVNIPPTVFQPQDKSTSESLPDSSPSPSCETGYRALRRKYLLLEEESFGLGKELQDVEDEINTLEGEKLALLDELVVLEGLVDPSEMLSSQGNLLK</sequence>
<organism evidence="1 2">
    <name type="scientific">Catharanthus roseus</name>
    <name type="common">Madagascar periwinkle</name>
    <name type="synonym">Vinca rosea</name>
    <dbReference type="NCBI Taxonomy" id="4058"/>
    <lineage>
        <taxon>Eukaryota</taxon>
        <taxon>Viridiplantae</taxon>
        <taxon>Streptophyta</taxon>
        <taxon>Embryophyta</taxon>
        <taxon>Tracheophyta</taxon>
        <taxon>Spermatophyta</taxon>
        <taxon>Magnoliopsida</taxon>
        <taxon>eudicotyledons</taxon>
        <taxon>Gunneridae</taxon>
        <taxon>Pentapetalae</taxon>
        <taxon>asterids</taxon>
        <taxon>lamiids</taxon>
        <taxon>Gentianales</taxon>
        <taxon>Apocynaceae</taxon>
        <taxon>Rauvolfioideae</taxon>
        <taxon>Vinceae</taxon>
        <taxon>Catharanthinae</taxon>
        <taxon>Catharanthus</taxon>
    </lineage>
</organism>
<name>A0ACC0CFZ1_CATRO</name>